<gene>
    <name evidence="2" type="ORF">SAMN05444158_3945</name>
</gene>
<protein>
    <submittedName>
        <fullName evidence="2">Uncharacterized protein</fullName>
    </submittedName>
</protein>
<keyword evidence="3" id="KW-1185">Reference proteome</keyword>
<dbReference type="Proteomes" id="UP000243904">
    <property type="component" value="Chromosome I"/>
</dbReference>
<reference evidence="3" key="1">
    <citation type="submission" date="2016-10" db="EMBL/GenBank/DDBJ databases">
        <authorList>
            <person name="Varghese N."/>
            <person name="Submissions S."/>
        </authorList>
    </citation>
    <scope>NUCLEOTIDE SEQUENCE [LARGE SCALE GENOMIC DNA]</scope>
    <source>
        <strain evidence="3">GAS369</strain>
    </source>
</reference>
<evidence type="ECO:0000313" key="3">
    <source>
        <dbReference type="Proteomes" id="UP000243904"/>
    </source>
</evidence>
<evidence type="ECO:0000313" key="2">
    <source>
        <dbReference type="EMBL" id="SDS98869.1"/>
    </source>
</evidence>
<dbReference type="AlphaFoldDB" id="A0A1H1WRQ5"/>
<feature type="compositionally biased region" description="Acidic residues" evidence="1">
    <location>
        <begin position="10"/>
        <end position="26"/>
    </location>
</feature>
<dbReference type="EMBL" id="LT629750">
    <property type="protein sequence ID" value="SDS98869.1"/>
    <property type="molecule type" value="Genomic_DNA"/>
</dbReference>
<organism evidence="2 3">
    <name type="scientific">Bradyrhizobium canariense</name>
    <dbReference type="NCBI Taxonomy" id="255045"/>
    <lineage>
        <taxon>Bacteria</taxon>
        <taxon>Pseudomonadati</taxon>
        <taxon>Pseudomonadota</taxon>
        <taxon>Alphaproteobacteria</taxon>
        <taxon>Hyphomicrobiales</taxon>
        <taxon>Nitrobacteraceae</taxon>
        <taxon>Bradyrhizobium</taxon>
    </lineage>
</organism>
<feature type="region of interest" description="Disordered" evidence="1">
    <location>
        <begin position="1"/>
        <end position="37"/>
    </location>
</feature>
<proteinExistence type="predicted"/>
<evidence type="ECO:0000256" key="1">
    <source>
        <dbReference type="SAM" id="MobiDB-lite"/>
    </source>
</evidence>
<name>A0A1H1WRQ5_9BRAD</name>
<sequence length="37" mass="4231">MVIILKDTNDVDFEDDTENQDDIVEDEAPRRQPLPGS</sequence>
<accession>A0A1H1WRQ5</accession>